<proteinExistence type="inferred from homology"/>
<dbReference type="NCBIfam" id="TIGR03688">
    <property type="entry name" value="depupylase_Dop"/>
    <property type="match status" value="1"/>
</dbReference>
<dbReference type="PANTHER" id="PTHR42307">
    <property type="entry name" value="PUP DEAMIDASE/DEPUPYLASE"/>
    <property type="match status" value="1"/>
</dbReference>
<dbReference type="GO" id="GO:0010498">
    <property type="term" value="P:proteasomal protein catabolic process"/>
    <property type="evidence" value="ECO:0007669"/>
    <property type="project" value="InterPro"/>
</dbReference>
<dbReference type="EMBL" id="CAFBPS010000045">
    <property type="protein sequence ID" value="CAB5028617.1"/>
    <property type="molecule type" value="Genomic_DNA"/>
</dbReference>
<dbReference type="InterPro" id="IPR022366">
    <property type="entry name" value="Pup_deamidase"/>
</dbReference>
<gene>
    <name evidence="2" type="ORF">UFOPK4134_00760</name>
</gene>
<name>A0A6J7RIK7_9ZZZZ</name>
<dbReference type="GO" id="GO:0019941">
    <property type="term" value="P:modification-dependent protein catabolic process"/>
    <property type="evidence" value="ECO:0007669"/>
    <property type="project" value="InterPro"/>
</dbReference>
<dbReference type="AlphaFoldDB" id="A0A6J7RIK7"/>
<organism evidence="2">
    <name type="scientific">freshwater metagenome</name>
    <dbReference type="NCBI Taxonomy" id="449393"/>
    <lineage>
        <taxon>unclassified sequences</taxon>
        <taxon>metagenomes</taxon>
        <taxon>ecological metagenomes</taxon>
    </lineage>
</organism>
<evidence type="ECO:0000313" key="2">
    <source>
        <dbReference type="EMBL" id="CAB5028617.1"/>
    </source>
</evidence>
<dbReference type="Pfam" id="PF03136">
    <property type="entry name" value="Pup_ligase"/>
    <property type="match status" value="1"/>
</dbReference>
<dbReference type="GO" id="GO:0016811">
    <property type="term" value="F:hydrolase activity, acting on carbon-nitrogen (but not peptide) bonds, in linear amides"/>
    <property type="evidence" value="ECO:0007669"/>
    <property type="project" value="InterPro"/>
</dbReference>
<dbReference type="PANTHER" id="PTHR42307:SF2">
    <property type="entry name" value="PUP DEAMIDASE_DEPUPYLASE"/>
    <property type="match status" value="1"/>
</dbReference>
<comment type="similarity">
    <text evidence="1">Belongs to the Pup ligase/Pup deamidase family. Pup deamidase subfamily.</text>
</comment>
<protein>
    <submittedName>
        <fullName evidence="2">Unannotated protein</fullName>
    </submittedName>
</protein>
<accession>A0A6J7RIK7</accession>
<dbReference type="GO" id="GO:0005524">
    <property type="term" value="F:ATP binding"/>
    <property type="evidence" value="ECO:0007669"/>
    <property type="project" value="TreeGrafter"/>
</dbReference>
<dbReference type="InterPro" id="IPR004347">
    <property type="entry name" value="Pup_ligase/deamidase"/>
</dbReference>
<dbReference type="GO" id="GO:0070490">
    <property type="term" value="P:protein pupylation"/>
    <property type="evidence" value="ECO:0007669"/>
    <property type="project" value="TreeGrafter"/>
</dbReference>
<sequence length="502" mass="55648">MAIVKVSGIETEYGILARGTESNPVLASSLLINAYIESNSREAQHDVPSWNFEDEQPDIDARGFSLESAMPPEVEMHLVNAVLTNGARYYVDHAHPEISTPECANAWETLIYDCAGEEIIRQSMAAVNRTLPSGVEMLLYKNNSDGKGNSYGCHENFLVARDVPFGRIVSQITPHFVTRQVFAGAGKVGSEMLGVSTEQVPFQLSQRADFFEEEVGLETTLKRPIVNTRDEPHCDPQKYRRLHVIVGDANMSQVATFLKVGTTSLILSLIEDDVLGADLTLAHPVSAIRQVSYDPTLKQTLLMADGSRMTAMDIQWALLQKSVNYVNSVGFESVGGEVIGQRIIDLWEEVLTGLEHDPDSVADIVDWIAKKRIIDGMQSRHGLSHGDSRLKAIDLQYHDMRAEKCLASRAGLRTLVEVTQVQRAIHHAPDSTRAYFRGQCLERWPDQVVSANWDCLVLDVGRGPLRRVPMMEPLRGTKDLVGQICSESGTLLELLDRLGAEK</sequence>
<evidence type="ECO:0000256" key="1">
    <source>
        <dbReference type="ARBA" id="ARBA00009114"/>
    </source>
</evidence>
<reference evidence="2" key="1">
    <citation type="submission" date="2020-05" db="EMBL/GenBank/DDBJ databases">
        <authorList>
            <person name="Chiriac C."/>
            <person name="Salcher M."/>
            <person name="Ghai R."/>
            <person name="Kavagutti S V."/>
        </authorList>
    </citation>
    <scope>NUCLEOTIDE SEQUENCE</scope>
</reference>
<dbReference type="GO" id="GO:0008233">
    <property type="term" value="F:peptidase activity"/>
    <property type="evidence" value="ECO:0007669"/>
    <property type="project" value="InterPro"/>
</dbReference>